<keyword evidence="4" id="KW-0862">Zinc</keyword>
<dbReference type="InterPro" id="IPR036028">
    <property type="entry name" value="SH3-like_dom_sf"/>
</dbReference>
<name>A0A3M6UA56_POCDA</name>
<dbReference type="PROSITE" id="PS50002">
    <property type="entry name" value="SH3"/>
    <property type="match status" value="1"/>
</dbReference>
<dbReference type="AlphaFoldDB" id="A0A3M6UA56"/>
<dbReference type="InterPro" id="IPR013087">
    <property type="entry name" value="Znf_C2H2_type"/>
</dbReference>
<keyword evidence="3" id="KW-0863">Zinc-finger</keyword>
<dbReference type="Gene3D" id="2.30.30.40">
    <property type="entry name" value="SH3 Domains"/>
    <property type="match status" value="1"/>
</dbReference>
<dbReference type="PROSITE" id="PS00028">
    <property type="entry name" value="ZINC_FINGER_C2H2_1"/>
    <property type="match status" value="1"/>
</dbReference>
<evidence type="ECO:0000313" key="8">
    <source>
        <dbReference type="EMBL" id="RMX50481.1"/>
    </source>
</evidence>
<dbReference type="Proteomes" id="UP000275408">
    <property type="component" value="Unassembled WGS sequence"/>
</dbReference>
<keyword evidence="9" id="KW-1185">Reference proteome</keyword>
<dbReference type="OrthoDB" id="5971719at2759"/>
<evidence type="ECO:0000259" key="7">
    <source>
        <dbReference type="PROSITE" id="PS50002"/>
    </source>
</evidence>
<dbReference type="SMART" id="SM00451">
    <property type="entry name" value="ZnF_U1"/>
    <property type="match status" value="1"/>
</dbReference>
<dbReference type="InterPro" id="IPR022755">
    <property type="entry name" value="Znf_C2H2_jaz"/>
</dbReference>
<dbReference type="InterPro" id="IPR003604">
    <property type="entry name" value="Matrin/U1-like-C_Znf_C2H2"/>
</dbReference>
<dbReference type="Pfam" id="PF12171">
    <property type="entry name" value="zf-C2H2_jaz"/>
    <property type="match status" value="1"/>
</dbReference>
<evidence type="ECO:0000256" key="4">
    <source>
        <dbReference type="ARBA" id="ARBA00022833"/>
    </source>
</evidence>
<evidence type="ECO:0000256" key="2">
    <source>
        <dbReference type="ARBA" id="ARBA00022723"/>
    </source>
</evidence>
<keyword evidence="2" id="KW-0479">Metal-binding</keyword>
<feature type="region of interest" description="Disordered" evidence="6">
    <location>
        <begin position="152"/>
        <end position="191"/>
    </location>
</feature>
<dbReference type="InterPro" id="IPR001452">
    <property type="entry name" value="SH3_domain"/>
</dbReference>
<organism evidence="8 9">
    <name type="scientific">Pocillopora damicornis</name>
    <name type="common">Cauliflower coral</name>
    <name type="synonym">Millepora damicornis</name>
    <dbReference type="NCBI Taxonomy" id="46731"/>
    <lineage>
        <taxon>Eukaryota</taxon>
        <taxon>Metazoa</taxon>
        <taxon>Cnidaria</taxon>
        <taxon>Anthozoa</taxon>
        <taxon>Hexacorallia</taxon>
        <taxon>Scleractinia</taxon>
        <taxon>Astrocoeniina</taxon>
        <taxon>Pocilloporidae</taxon>
        <taxon>Pocillopora</taxon>
    </lineage>
</organism>
<reference evidence="8 9" key="1">
    <citation type="journal article" date="2018" name="Sci. Rep.">
        <title>Comparative analysis of the Pocillopora damicornis genome highlights role of immune system in coral evolution.</title>
        <authorList>
            <person name="Cunning R."/>
            <person name="Bay R.A."/>
            <person name="Gillette P."/>
            <person name="Baker A.C."/>
            <person name="Traylor-Knowles N."/>
        </authorList>
    </citation>
    <scope>NUCLEOTIDE SEQUENCE [LARGE SCALE GENOMIC DNA]</scope>
    <source>
        <strain evidence="8">RSMAS</strain>
        <tissue evidence="8">Whole animal</tissue>
    </source>
</reference>
<evidence type="ECO:0000256" key="5">
    <source>
        <dbReference type="PROSITE-ProRule" id="PRU00192"/>
    </source>
</evidence>
<dbReference type="GO" id="GO:0003676">
    <property type="term" value="F:nucleic acid binding"/>
    <property type="evidence" value="ECO:0007669"/>
    <property type="project" value="InterPro"/>
</dbReference>
<proteinExistence type="predicted"/>
<evidence type="ECO:0000256" key="3">
    <source>
        <dbReference type="ARBA" id="ARBA00022771"/>
    </source>
</evidence>
<evidence type="ECO:0000256" key="1">
    <source>
        <dbReference type="ARBA" id="ARBA00022443"/>
    </source>
</evidence>
<dbReference type="SUPFAM" id="SSF57667">
    <property type="entry name" value="beta-beta-alpha zinc fingers"/>
    <property type="match status" value="1"/>
</dbReference>
<feature type="compositionally biased region" description="Low complexity" evidence="6">
    <location>
        <begin position="178"/>
        <end position="189"/>
    </location>
</feature>
<gene>
    <name evidence="8" type="ORF">pdam_00009215</name>
</gene>
<evidence type="ECO:0000313" key="9">
    <source>
        <dbReference type="Proteomes" id="UP000275408"/>
    </source>
</evidence>
<dbReference type="Gene3D" id="3.30.160.60">
    <property type="entry name" value="Classic Zinc Finger"/>
    <property type="match status" value="1"/>
</dbReference>
<dbReference type="InterPro" id="IPR036236">
    <property type="entry name" value="Znf_C2H2_sf"/>
</dbReference>
<evidence type="ECO:0000256" key="6">
    <source>
        <dbReference type="SAM" id="MobiDB-lite"/>
    </source>
</evidence>
<feature type="domain" description="SH3" evidence="7">
    <location>
        <begin position="69"/>
        <end position="136"/>
    </location>
</feature>
<dbReference type="SMART" id="SM00326">
    <property type="entry name" value="SH3"/>
    <property type="match status" value="1"/>
</dbReference>
<dbReference type="EMBL" id="RCHS01001944">
    <property type="protein sequence ID" value="RMX50481.1"/>
    <property type="molecule type" value="Genomic_DNA"/>
</dbReference>
<dbReference type="GO" id="GO:0008270">
    <property type="term" value="F:zinc ion binding"/>
    <property type="evidence" value="ECO:0007669"/>
    <property type="project" value="UniProtKB-KW"/>
</dbReference>
<protein>
    <recommendedName>
        <fullName evidence="7">SH3 domain-containing protein</fullName>
    </recommendedName>
</protein>
<accession>A0A3M6UA56</accession>
<comment type="caution">
    <text evidence="8">The sequence shown here is derived from an EMBL/GenBank/DDBJ whole genome shotgun (WGS) entry which is preliminary data.</text>
</comment>
<dbReference type="SUPFAM" id="SSF50044">
    <property type="entry name" value="SH3-domain"/>
    <property type="match status" value="1"/>
</dbReference>
<keyword evidence="1 5" id="KW-0728">SH3 domain</keyword>
<sequence>MTTKTRTYGRGILRFTSLQPCRRPGQTAYANAALKKDGTVNNSRVQNGGEMHVHKNGETFPTPPAQKGGKPVRLLAKYKYTANPAKPGGFDELTITQGEKLVFSRPHPSNPFWWEAKNENGDIGFVPATYMMVLEDKITSLPWLEDAKKKKTEIDDKQAESNPGAKPAFKPYVSAYGSRKSSSSKSNSSQENQYYCEICDKKLNGPIPYEVHLKSKAHKEELEVREEFNY</sequence>